<proteinExistence type="predicted"/>
<evidence type="ECO:0000313" key="2">
    <source>
        <dbReference type="Proteomes" id="UP000483432"/>
    </source>
</evidence>
<dbReference type="Proteomes" id="UP000483432">
    <property type="component" value="Unassembled WGS sequence"/>
</dbReference>
<organism evidence="1 2">
    <name type="scientific">Sulfuriferula multivorans</name>
    <dbReference type="NCBI Taxonomy" id="1559896"/>
    <lineage>
        <taxon>Bacteria</taxon>
        <taxon>Pseudomonadati</taxon>
        <taxon>Pseudomonadota</taxon>
        <taxon>Betaproteobacteria</taxon>
        <taxon>Nitrosomonadales</taxon>
        <taxon>Sulfuricellaceae</taxon>
        <taxon>Sulfuriferula</taxon>
    </lineage>
</organism>
<dbReference type="AlphaFoldDB" id="A0A7C9P9L8"/>
<evidence type="ECO:0000313" key="1">
    <source>
        <dbReference type="EMBL" id="NDP49497.1"/>
    </source>
</evidence>
<accession>A0A7C9P9L8</accession>
<comment type="caution">
    <text evidence="1">The sequence shown here is derived from an EMBL/GenBank/DDBJ whole genome shotgun (WGS) entry which is preliminary data.</text>
</comment>
<protein>
    <submittedName>
        <fullName evidence="1">Uncharacterized protein</fullName>
    </submittedName>
</protein>
<dbReference type="EMBL" id="JAAFGW010000288">
    <property type="protein sequence ID" value="NDP49497.1"/>
    <property type="molecule type" value="Genomic_DNA"/>
</dbReference>
<name>A0A7C9P9L8_9PROT</name>
<gene>
    <name evidence="1" type="ORF">GZ085_14135</name>
</gene>
<sequence>MAIKPITDHAYVNHPSGIVCPWCESQNVNFSGVAITFHGDSIGQSTSCGDCEKKWETIYTISGFEA</sequence>
<reference evidence="1 2" key="1">
    <citation type="submission" date="2019-09" db="EMBL/GenBank/DDBJ databases">
        <title>H2 Metabolism Revealed by Metagenomic Analysis in Subglacial Sediment of East Antarctica.</title>
        <authorList>
            <person name="Yang Z."/>
            <person name="Zhang Y."/>
            <person name="Lv Y."/>
            <person name="Yan W."/>
            <person name="Xiao X."/>
            <person name="Sun B."/>
            <person name="Ma H."/>
        </authorList>
    </citation>
    <scope>NUCLEOTIDE SEQUENCE [LARGE SCALE GENOMIC DNA]</scope>
    <source>
        <strain evidence="1">Bin2_2</strain>
    </source>
</reference>